<dbReference type="InterPro" id="IPR038765">
    <property type="entry name" value="Papain-like_cys_pep_sf"/>
</dbReference>
<dbReference type="EMBL" id="BLLK01000023">
    <property type="protein sequence ID" value="GFH47581.1"/>
    <property type="molecule type" value="Genomic_DNA"/>
</dbReference>
<gene>
    <name evidence="2" type="ORF">CTEN210_04056</name>
</gene>
<evidence type="ECO:0000256" key="1">
    <source>
        <dbReference type="SAM" id="MobiDB-lite"/>
    </source>
</evidence>
<sequence>MYSLSSSGLPVSRGLFDFEKKDPPSETCRQIHVPYEDVVLNNQTFTHRFILLKWEYAGWEYIGGETLDSTGKVVMRLFGAYVHSERKNRYESIFDAADSMDQMMLDMCNNLFDQSGRPTGNFQKKLKETACWYGDGYDIGNILFIQGVYARTADEDMYRDMGLHDDMVRSLIYNMGWLKEKNGNLYDVNNKQPEDDVNLDELEEEEKYNFDIDIVIGAGVENCKKRFQKIAEKGKQKDLYFMLPHEIGWPFCPHENGVAPPMSSNNVDDPNEGLQGQRSSLDTDHEKHFKKLRAEIHPDKHRNCKRANQLFQSLTDFYEESLGENKSTPVRKRTKTSYFPLNFSSNEKWPYVNARQMTYIPKEKSIGSLVAYQCINSRGSIVHGKKTRYSYSPKDKNDQRSAKKVFEAIGGYKLLSTPDEIKAELMARGPIVSTSFQLSNAFLSSVEDRNRFFNSNLKSKVHDVLITGWKHTSMGEVWQICPLVYETLEVEEECFNIGFGQYDIDRVCVAPKNTFEGWSWESGPYFQKSMSNERDEWYSWQIMNFSIDSKQLEELSEAVGGDLIDAATSKKKFTLQDSRKKAHSRSCILKNVKHEKDKSHCWRISVDFE</sequence>
<dbReference type="Proteomes" id="UP001054902">
    <property type="component" value="Unassembled WGS sequence"/>
</dbReference>
<dbReference type="SUPFAM" id="SSF54001">
    <property type="entry name" value="Cysteine proteinases"/>
    <property type="match status" value="1"/>
</dbReference>
<evidence type="ECO:0000313" key="2">
    <source>
        <dbReference type="EMBL" id="GFH47581.1"/>
    </source>
</evidence>
<accession>A0AAD3H272</accession>
<feature type="compositionally biased region" description="Polar residues" evidence="1">
    <location>
        <begin position="262"/>
        <end position="280"/>
    </location>
</feature>
<dbReference type="AlphaFoldDB" id="A0AAD3H272"/>
<feature type="region of interest" description="Disordered" evidence="1">
    <location>
        <begin position="259"/>
        <end position="282"/>
    </location>
</feature>
<dbReference type="Gene3D" id="3.90.70.10">
    <property type="entry name" value="Cysteine proteinases"/>
    <property type="match status" value="1"/>
</dbReference>
<protein>
    <submittedName>
        <fullName evidence="2">Uncharacterized protein</fullName>
    </submittedName>
</protein>
<proteinExistence type="predicted"/>
<keyword evidence="3" id="KW-1185">Reference proteome</keyword>
<organism evidence="2 3">
    <name type="scientific">Chaetoceros tenuissimus</name>
    <dbReference type="NCBI Taxonomy" id="426638"/>
    <lineage>
        <taxon>Eukaryota</taxon>
        <taxon>Sar</taxon>
        <taxon>Stramenopiles</taxon>
        <taxon>Ochrophyta</taxon>
        <taxon>Bacillariophyta</taxon>
        <taxon>Coscinodiscophyceae</taxon>
        <taxon>Chaetocerotophycidae</taxon>
        <taxon>Chaetocerotales</taxon>
        <taxon>Chaetocerotaceae</taxon>
        <taxon>Chaetoceros</taxon>
    </lineage>
</organism>
<name>A0AAD3H272_9STRA</name>
<comment type="caution">
    <text evidence="2">The sequence shown here is derived from an EMBL/GenBank/DDBJ whole genome shotgun (WGS) entry which is preliminary data.</text>
</comment>
<reference evidence="2 3" key="1">
    <citation type="journal article" date="2021" name="Sci. Rep.">
        <title>The genome of the diatom Chaetoceros tenuissimus carries an ancient integrated fragment of an extant virus.</title>
        <authorList>
            <person name="Hongo Y."/>
            <person name="Kimura K."/>
            <person name="Takaki Y."/>
            <person name="Yoshida Y."/>
            <person name="Baba S."/>
            <person name="Kobayashi G."/>
            <person name="Nagasaki K."/>
            <person name="Hano T."/>
            <person name="Tomaru Y."/>
        </authorList>
    </citation>
    <scope>NUCLEOTIDE SEQUENCE [LARGE SCALE GENOMIC DNA]</scope>
    <source>
        <strain evidence="2 3">NIES-3715</strain>
    </source>
</reference>
<evidence type="ECO:0000313" key="3">
    <source>
        <dbReference type="Proteomes" id="UP001054902"/>
    </source>
</evidence>